<comment type="caution">
    <text evidence="1">The sequence shown here is derived from an EMBL/GenBank/DDBJ whole genome shotgun (WGS) entry which is preliminary data.</text>
</comment>
<reference evidence="1 2" key="1">
    <citation type="journal article" date="2011" name="J. Bacteriol.">
        <title>Whole-genome sequences of two Borrelia afzelii and two Borrelia garinii Lyme disease agent isolates.</title>
        <authorList>
            <person name="Casjens S.R."/>
            <person name="Mongodin E.F."/>
            <person name="Qiu W.-G."/>
            <person name="Dunn J.J."/>
            <person name="Luft B.J."/>
            <person name="Fraser-Liggett C.M."/>
            <person name="Schutzer S.E."/>
        </authorList>
    </citation>
    <scope>NUCLEOTIDE SEQUENCE [LARGE SCALE GENOMIC DNA]</scope>
    <source>
        <strain evidence="1 2">PBr</strain>
    </source>
</reference>
<name>B7XRW3_BORGR</name>
<accession>B7XRW3</accession>
<protein>
    <submittedName>
        <fullName evidence="1">Uncharacterized protein</fullName>
    </submittedName>
</protein>
<proteinExistence type="predicted"/>
<gene>
    <name evidence="1" type="ORF">BGAPBR_0590</name>
</gene>
<dbReference type="EMBL" id="ABJV02000001">
    <property type="protein sequence ID" value="EED29345.1"/>
    <property type="molecule type" value="Genomic_DNA"/>
</dbReference>
<organism evidence="1 2">
    <name type="scientific">Borreliella garinii PBr</name>
    <dbReference type="NCBI Taxonomy" id="498743"/>
    <lineage>
        <taxon>Bacteria</taxon>
        <taxon>Pseudomonadati</taxon>
        <taxon>Spirochaetota</taxon>
        <taxon>Spirochaetia</taxon>
        <taxon>Spirochaetales</taxon>
        <taxon>Borreliaceae</taxon>
        <taxon>Borreliella</taxon>
    </lineage>
</organism>
<evidence type="ECO:0000313" key="2">
    <source>
        <dbReference type="Proteomes" id="UP000006103"/>
    </source>
</evidence>
<dbReference type="Proteomes" id="UP000006103">
    <property type="component" value="Unassembled WGS sequence"/>
</dbReference>
<sequence length="37" mass="4516">MYCFKLIFNEKFSKNCYIIKSKNLKNINLNKELECLK</sequence>
<dbReference type="AlphaFoldDB" id="B7XRW3"/>
<keyword evidence="2" id="KW-1185">Reference proteome</keyword>
<evidence type="ECO:0000313" key="1">
    <source>
        <dbReference type="EMBL" id="EED29345.1"/>
    </source>
</evidence>